<sequence>MDSYSINSTPIHPNSQKNALSSMLTRKEYCVGLNLILDQDSKAILSWLESYIGSGLNTNVVLV</sequence>
<protein>
    <submittedName>
        <fullName evidence="1">Uncharacterized protein</fullName>
    </submittedName>
</protein>
<gene>
    <name evidence="1" type="ORF">CHS0354_006324</name>
</gene>
<evidence type="ECO:0000313" key="1">
    <source>
        <dbReference type="EMBL" id="KAK3585271.1"/>
    </source>
</evidence>
<evidence type="ECO:0000313" key="2">
    <source>
        <dbReference type="Proteomes" id="UP001195483"/>
    </source>
</evidence>
<reference evidence="1" key="1">
    <citation type="journal article" date="2021" name="Genome Biol. Evol.">
        <title>A High-Quality Reference Genome for a Parasitic Bivalve with Doubly Uniparental Inheritance (Bivalvia: Unionida).</title>
        <authorList>
            <person name="Smith C.H."/>
        </authorList>
    </citation>
    <scope>NUCLEOTIDE SEQUENCE</scope>
    <source>
        <strain evidence="1">CHS0354</strain>
    </source>
</reference>
<reference evidence="1" key="2">
    <citation type="journal article" date="2021" name="Genome Biol. Evol.">
        <title>Developing a high-quality reference genome for a parasitic bivalve with doubly uniparental inheritance (Bivalvia: Unionida).</title>
        <authorList>
            <person name="Smith C.H."/>
        </authorList>
    </citation>
    <scope>NUCLEOTIDE SEQUENCE</scope>
    <source>
        <strain evidence="1">CHS0354</strain>
        <tissue evidence="1">Mantle</tissue>
    </source>
</reference>
<reference evidence="1" key="3">
    <citation type="submission" date="2023-05" db="EMBL/GenBank/DDBJ databases">
        <authorList>
            <person name="Smith C.H."/>
        </authorList>
    </citation>
    <scope>NUCLEOTIDE SEQUENCE</scope>
    <source>
        <strain evidence="1">CHS0354</strain>
        <tissue evidence="1">Mantle</tissue>
    </source>
</reference>
<dbReference type="EMBL" id="JAEAOA010000438">
    <property type="protein sequence ID" value="KAK3585271.1"/>
    <property type="molecule type" value="Genomic_DNA"/>
</dbReference>
<comment type="caution">
    <text evidence="1">The sequence shown here is derived from an EMBL/GenBank/DDBJ whole genome shotgun (WGS) entry which is preliminary data.</text>
</comment>
<keyword evidence="2" id="KW-1185">Reference proteome</keyword>
<accession>A0AAE0VPK1</accession>
<dbReference type="AlphaFoldDB" id="A0AAE0VPK1"/>
<dbReference type="Proteomes" id="UP001195483">
    <property type="component" value="Unassembled WGS sequence"/>
</dbReference>
<organism evidence="1 2">
    <name type="scientific">Potamilus streckersoni</name>
    <dbReference type="NCBI Taxonomy" id="2493646"/>
    <lineage>
        <taxon>Eukaryota</taxon>
        <taxon>Metazoa</taxon>
        <taxon>Spiralia</taxon>
        <taxon>Lophotrochozoa</taxon>
        <taxon>Mollusca</taxon>
        <taxon>Bivalvia</taxon>
        <taxon>Autobranchia</taxon>
        <taxon>Heteroconchia</taxon>
        <taxon>Palaeoheterodonta</taxon>
        <taxon>Unionida</taxon>
        <taxon>Unionoidea</taxon>
        <taxon>Unionidae</taxon>
        <taxon>Ambleminae</taxon>
        <taxon>Lampsilini</taxon>
        <taxon>Potamilus</taxon>
    </lineage>
</organism>
<name>A0AAE0VPK1_9BIVA</name>
<proteinExistence type="predicted"/>